<evidence type="ECO:0000313" key="2">
    <source>
        <dbReference type="Proteomes" id="UP000887458"/>
    </source>
</evidence>
<accession>A0ABQ8JI86</accession>
<reference evidence="1 2" key="1">
    <citation type="journal article" date="2018" name="J. Allergy Clin. Immunol.">
        <title>High-quality assembly of Dermatophagoides pteronyssinus genome and transcriptome reveals a wide range of novel allergens.</title>
        <authorList>
            <person name="Liu X.Y."/>
            <person name="Yang K.Y."/>
            <person name="Wang M.Q."/>
            <person name="Kwok J.S."/>
            <person name="Zeng X."/>
            <person name="Yang Z."/>
            <person name="Xiao X.J."/>
            <person name="Lau C.P."/>
            <person name="Li Y."/>
            <person name="Huang Z.M."/>
            <person name="Ba J.G."/>
            <person name="Yim A.K."/>
            <person name="Ouyang C.Y."/>
            <person name="Ngai S.M."/>
            <person name="Chan T.F."/>
            <person name="Leung E.L."/>
            <person name="Liu L."/>
            <person name="Liu Z.G."/>
            <person name="Tsui S.K."/>
        </authorList>
    </citation>
    <scope>NUCLEOTIDE SEQUENCE [LARGE SCALE GENOMIC DNA]</scope>
    <source>
        <strain evidence="1">Derp</strain>
    </source>
</reference>
<gene>
    <name evidence="1" type="ORF">DERP_002487</name>
</gene>
<reference evidence="1 2" key="2">
    <citation type="journal article" date="2022" name="Mol. Biol. Evol.">
        <title>Comparative Genomics Reveals Insights into the Divergent Evolution of Astigmatic Mites and Household Pest Adaptations.</title>
        <authorList>
            <person name="Xiong Q."/>
            <person name="Wan A.T."/>
            <person name="Liu X."/>
            <person name="Fung C.S."/>
            <person name="Xiao X."/>
            <person name="Malainual N."/>
            <person name="Hou J."/>
            <person name="Wang L."/>
            <person name="Wang M."/>
            <person name="Yang K.Y."/>
            <person name="Cui Y."/>
            <person name="Leung E.L."/>
            <person name="Nong W."/>
            <person name="Shin S.K."/>
            <person name="Au S.W."/>
            <person name="Jeong K.Y."/>
            <person name="Chew F.T."/>
            <person name="Hui J.H."/>
            <person name="Leung T.F."/>
            <person name="Tungtrongchitr A."/>
            <person name="Zhong N."/>
            <person name="Liu Z."/>
            <person name="Tsui S.K."/>
        </authorList>
    </citation>
    <scope>NUCLEOTIDE SEQUENCE [LARGE SCALE GENOMIC DNA]</scope>
    <source>
        <strain evidence="1">Derp</strain>
    </source>
</reference>
<organism evidence="1 2">
    <name type="scientific">Dermatophagoides pteronyssinus</name>
    <name type="common">European house dust mite</name>
    <dbReference type="NCBI Taxonomy" id="6956"/>
    <lineage>
        <taxon>Eukaryota</taxon>
        <taxon>Metazoa</taxon>
        <taxon>Ecdysozoa</taxon>
        <taxon>Arthropoda</taxon>
        <taxon>Chelicerata</taxon>
        <taxon>Arachnida</taxon>
        <taxon>Acari</taxon>
        <taxon>Acariformes</taxon>
        <taxon>Sarcoptiformes</taxon>
        <taxon>Astigmata</taxon>
        <taxon>Psoroptidia</taxon>
        <taxon>Analgoidea</taxon>
        <taxon>Pyroglyphidae</taxon>
        <taxon>Dermatophagoidinae</taxon>
        <taxon>Dermatophagoides</taxon>
    </lineage>
</organism>
<name>A0ABQ8JI86_DERPT</name>
<proteinExistence type="predicted"/>
<dbReference type="Proteomes" id="UP000887458">
    <property type="component" value="Unassembled WGS sequence"/>
</dbReference>
<dbReference type="EMBL" id="NJHN03000037">
    <property type="protein sequence ID" value="KAH9422192.1"/>
    <property type="molecule type" value="Genomic_DNA"/>
</dbReference>
<protein>
    <submittedName>
        <fullName evidence="1">Uncharacterized protein</fullName>
    </submittedName>
</protein>
<evidence type="ECO:0000313" key="1">
    <source>
        <dbReference type="EMBL" id="KAH9422192.1"/>
    </source>
</evidence>
<comment type="caution">
    <text evidence="1">The sequence shown here is derived from an EMBL/GenBank/DDBJ whole genome shotgun (WGS) entry which is preliminary data.</text>
</comment>
<sequence>MNQKFHRPFICFGLEICDILGNADIPAGNIRGDLLNDLLLNDGDLYGGDLYFGDIFDIFDDDLRDFLGVVGDLYFPISELNICFFGDPGGVRDEPSSGIGLNFFGQFSKYSSINISVYDKRIESSKYFKYGINTIDGGLRHGNHKCIILL</sequence>
<keyword evidence="2" id="KW-1185">Reference proteome</keyword>